<dbReference type="AlphaFoldDB" id="A0A4E0RJW9"/>
<keyword evidence="7" id="KW-0594">Phospholipid biosynthesis</keyword>
<gene>
    <name evidence="15" type="ORF">D915_001081</name>
</gene>
<dbReference type="EC" id="4.1.1.65" evidence="3"/>
<dbReference type="Proteomes" id="UP000230066">
    <property type="component" value="Unassembled WGS sequence"/>
</dbReference>
<evidence type="ECO:0000256" key="3">
    <source>
        <dbReference type="ARBA" id="ARBA00012243"/>
    </source>
</evidence>
<feature type="region of interest" description="Disordered" evidence="13">
    <location>
        <begin position="1"/>
        <end position="47"/>
    </location>
</feature>
<dbReference type="UniPathway" id="UPA00558"/>
<keyword evidence="14" id="KW-0812">Transmembrane</keyword>
<reference evidence="15" key="1">
    <citation type="submission" date="2019-03" db="EMBL/GenBank/DDBJ databases">
        <title>Improved annotation for the trematode Fasciola hepatica.</title>
        <authorList>
            <person name="Choi Y.-J."/>
            <person name="Martin J."/>
            <person name="Mitreva M."/>
        </authorList>
    </citation>
    <scope>NUCLEOTIDE SEQUENCE [LARGE SCALE GENOMIC DNA]</scope>
</reference>
<dbReference type="PANTHER" id="PTHR10067:SF6">
    <property type="entry name" value="PHOSPHATIDYLSERINE DECARBOXYLASE PROENZYME, MITOCHONDRIAL"/>
    <property type="match status" value="1"/>
</dbReference>
<keyword evidence="9" id="KW-1208">Phospholipid metabolism</keyword>
<keyword evidence="6" id="KW-0443">Lipid metabolism</keyword>
<comment type="pathway">
    <text evidence="11">Phospholipid metabolism; phosphatidylethanolamine biosynthesis.</text>
</comment>
<evidence type="ECO:0000256" key="14">
    <source>
        <dbReference type="SAM" id="Phobius"/>
    </source>
</evidence>
<dbReference type="EMBL" id="JXXN02000259">
    <property type="protein sequence ID" value="THD28015.1"/>
    <property type="molecule type" value="Genomic_DNA"/>
</dbReference>
<evidence type="ECO:0000256" key="11">
    <source>
        <dbReference type="ARBA" id="ARBA00024326"/>
    </source>
</evidence>
<feature type="compositionally biased region" description="Basic and acidic residues" evidence="13">
    <location>
        <begin position="24"/>
        <end position="35"/>
    </location>
</feature>
<protein>
    <recommendedName>
        <fullName evidence="3">phosphatidylserine decarboxylase</fullName>
        <ecNumber evidence="3">4.1.1.65</ecNumber>
    </recommendedName>
</protein>
<keyword evidence="14" id="KW-1133">Transmembrane helix</keyword>
<comment type="caution">
    <text evidence="15">The sequence shown here is derived from an EMBL/GenBank/DDBJ whole genome shotgun (WGS) entry which is preliminary data.</text>
</comment>
<evidence type="ECO:0000256" key="7">
    <source>
        <dbReference type="ARBA" id="ARBA00023209"/>
    </source>
</evidence>
<evidence type="ECO:0000256" key="5">
    <source>
        <dbReference type="ARBA" id="ARBA00022793"/>
    </source>
</evidence>
<comment type="pathway">
    <text evidence="2">Lipid metabolism.</text>
</comment>
<name>A0A4E0RJW9_FASHE</name>
<keyword evidence="10" id="KW-0670">Pyruvate</keyword>
<dbReference type="InterPro" id="IPR033177">
    <property type="entry name" value="PSD-B"/>
</dbReference>
<evidence type="ECO:0000313" key="16">
    <source>
        <dbReference type="Proteomes" id="UP000230066"/>
    </source>
</evidence>
<dbReference type="GO" id="GO:0004609">
    <property type="term" value="F:phosphatidylserine decarboxylase activity"/>
    <property type="evidence" value="ECO:0007669"/>
    <property type="project" value="UniProtKB-EC"/>
</dbReference>
<proteinExistence type="predicted"/>
<organism evidence="15 16">
    <name type="scientific">Fasciola hepatica</name>
    <name type="common">Liver fluke</name>
    <dbReference type="NCBI Taxonomy" id="6192"/>
    <lineage>
        <taxon>Eukaryota</taxon>
        <taxon>Metazoa</taxon>
        <taxon>Spiralia</taxon>
        <taxon>Lophotrochozoa</taxon>
        <taxon>Platyhelminthes</taxon>
        <taxon>Trematoda</taxon>
        <taxon>Digenea</taxon>
        <taxon>Plagiorchiida</taxon>
        <taxon>Echinostomata</taxon>
        <taxon>Echinostomatoidea</taxon>
        <taxon>Fasciolidae</taxon>
        <taxon>Fasciola</taxon>
    </lineage>
</organism>
<evidence type="ECO:0000313" key="15">
    <source>
        <dbReference type="EMBL" id="THD28015.1"/>
    </source>
</evidence>
<dbReference type="Pfam" id="PF02666">
    <property type="entry name" value="PS_Dcarbxylase"/>
    <property type="match status" value="2"/>
</dbReference>
<comment type="function">
    <text evidence="12">Catalyzes the formation of phosphatidylethanolamine (PtdEtn) from phosphatidylserine (PtdSer). Plays a central role in phospholipid metabolism and in the interorganelle trafficking of phosphatidylserine. May be involved in lipid droplet biogenesis at the endoplasmic reticulum membrane.</text>
</comment>
<dbReference type="NCBIfam" id="TIGR00163">
    <property type="entry name" value="PS_decarb"/>
    <property type="match status" value="1"/>
</dbReference>
<evidence type="ECO:0000256" key="8">
    <source>
        <dbReference type="ARBA" id="ARBA00023239"/>
    </source>
</evidence>
<evidence type="ECO:0000256" key="10">
    <source>
        <dbReference type="ARBA" id="ARBA00023317"/>
    </source>
</evidence>
<keyword evidence="14" id="KW-0472">Membrane</keyword>
<evidence type="ECO:0000256" key="4">
    <source>
        <dbReference type="ARBA" id="ARBA00022516"/>
    </source>
</evidence>
<dbReference type="PANTHER" id="PTHR10067">
    <property type="entry name" value="PHOSPHATIDYLSERINE DECARBOXYLASE"/>
    <property type="match status" value="1"/>
</dbReference>
<evidence type="ECO:0000256" key="13">
    <source>
        <dbReference type="SAM" id="MobiDB-lite"/>
    </source>
</evidence>
<dbReference type="GO" id="GO:0005739">
    <property type="term" value="C:mitochondrion"/>
    <property type="evidence" value="ECO:0007669"/>
    <property type="project" value="TreeGrafter"/>
</dbReference>
<comment type="cofactor">
    <cofactor evidence="1">
        <name>pyruvate</name>
        <dbReference type="ChEBI" id="CHEBI:15361"/>
    </cofactor>
</comment>
<evidence type="ECO:0000256" key="9">
    <source>
        <dbReference type="ARBA" id="ARBA00023264"/>
    </source>
</evidence>
<keyword evidence="8" id="KW-0456">Lyase</keyword>
<sequence>MHSNLGRKLVHIPPSNSNTNSDHYQSKDSGSDTDHTPYSPISKCYDPKVSNEKTRSYRRYRTRSPNWKNVYALLYHLFSVFGTVYLWRILYRNLPLRITSRVVGRLAKIRLPRWLRGPVYRCYGWLFCVNLEEIEHFDDLAKYHSLADFFQRSLLPTARMVDQAACLVSPADGRVLSCGRIEAGHLEQVKGLFYTLRGLLGPNSWKSTSSKTFTGSVISTTNFANTSGLHPVQSATDLSVEHRLCVTGRGLDYICVFPLSKVQVDKTATPVLRRTRLRARSARAASQNLRLEDFLYAQSLLLNSAETTEQPERGSSNLKNAETYGKCTDSQTTALYHITVYLAPGDYHRFHSPTDWSIHTRRHFPGKLYSVAPPFVSQLDRLYCINERVVYVGQWTYGFFAYVAVGATNVGSIGVYKDPDLVTNVPTRSKQLARIWPILHLGSDNSDKGDGGKQSDYSDLQFDEPIVQIKGELFGQFNFGSTVILVFEAPVDSFSFTVNVGSHIKVGQAVGSVR</sequence>
<keyword evidence="16" id="KW-1185">Reference proteome</keyword>
<evidence type="ECO:0000256" key="2">
    <source>
        <dbReference type="ARBA" id="ARBA00005189"/>
    </source>
</evidence>
<feature type="transmembrane region" description="Helical" evidence="14">
    <location>
        <begin position="70"/>
        <end position="91"/>
    </location>
</feature>
<dbReference type="InterPro" id="IPR003817">
    <property type="entry name" value="PS_Dcarbxylase"/>
</dbReference>
<evidence type="ECO:0000256" key="1">
    <source>
        <dbReference type="ARBA" id="ARBA00001928"/>
    </source>
</evidence>
<feature type="compositionally biased region" description="Polar residues" evidence="13">
    <location>
        <begin position="14"/>
        <end position="23"/>
    </location>
</feature>
<accession>A0A4E0RJW9</accession>
<keyword evidence="5" id="KW-0210">Decarboxylase</keyword>
<keyword evidence="4" id="KW-0444">Lipid biosynthesis</keyword>
<evidence type="ECO:0000256" key="12">
    <source>
        <dbReference type="ARBA" id="ARBA00045136"/>
    </source>
</evidence>
<evidence type="ECO:0000256" key="6">
    <source>
        <dbReference type="ARBA" id="ARBA00023098"/>
    </source>
</evidence>
<dbReference type="GO" id="GO:0006646">
    <property type="term" value="P:phosphatidylethanolamine biosynthetic process"/>
    <property type="evidence" value="ECO:0007669"/>
    <property type="project" value="UniProtKB-UniPathway"/>
</dbReference>